<accession>A0ABU0ZQG3</accession>
<dbReference type="Proteomes" id="UP001230908">
    <property type="component" value="Unassembled WGS sequence"/>
</dbReference>
<dbReference type="Pfam" id="PF14329">
    <property type="entry name" value="DUF4386"/>
    <property type="match status" value="1"/>
</dbReference>
<feature type="transmembrane region" description="Helical" evidence="1">
    <location>
        <begin position="158"/>
        <end position="178"/>
    </location>
</feature>
<name>A0ABU0ZQG3_9ACTN</name>
<evidence type="ECO:0000313" key="2">
    <source>
        <dbReference type="EMBL" id="MDQ7908152.1"/>
    </source>
</evidence>
<gene>
    <name evidence="2" type="ORF">RB614_26865</name>
</gene>
<feature type="transmembrane region" description="Helical" evidence="1">
    <location>
        <begin position="127"/>
        <end position="146"/>
    </location>
</feature>
<dbReference type="EMBL" id="JAVHUY010000028">
    <property type="protein sequence ID" value="MDQ7908152.1"/>
    <property type="molecule type" value="Genomic_DNA"/>
</dbReference>
<feature type="transmembrane region" description="Helical" evidence="1">
    <location>
        <begin position="53"/>
        <end position="73"/>
    </location>
</feature>
<feature type="transmembrane region" description="Helical" evidence="1">
    <location>
        <begin position="85"/>
        <end position="107"/>
    </location>
</feature>
<dbReference type="InterPro" id="IPR025495">
    <property type="entry name" value="DUF4386"/>
</dbReference>
<keyword evidence="3" id="KW-1185">Reference proteome</keyword>
<evidence type="ECO:0000313" key="3">
    <source>
        <dbReference type="Proteomes" id="UP001230908"/>
    </source>
</evidence>
<sequence length="224" mass="23950">MRLANARLAGLLYLVIFVFGLFSEGVVRAGVTVAGDPAATAANILASEGLFRAGFALNLVYLLGEVALVIILYRLFEPVNRDVSLLAAAFRLACVVISALNLLNMFNALLAARDGDGRALYFLDLHGYGYGIALAFFAVNCALMGYLTIRSGRVPRTLGALLAVAGLAYLVNSFLLFLVPDYRLFPPLLAPAVVAEGWFTLLLLRRGGGPERWSTAAAEAVPVR</sequence>
<keyword evidence="1" id="KW-0472">Membrane</keyword>
<reference evidence="2 3" key="1">
    <citation type="submission" date="2023-08" db="EMBL/GenBank/DDBJ databases">
        <title>Phytohabitans sansha sp. nov., isolated from marine sediment.</title>
        <authorList>
            <person name="Zhao Y."/>
            <person name="Yi K."/>
        </authorList>
    </citation>
    <scope>NUCLEOTIDE SEQUENCE [LARGE SCALE GENOMIC DNA]</scope>
    <source>
        <strain evidence="2 3">ZYX-F-186</strain>
    </source>
</reference>
<keyword evidence="1" id="KW-0812">Transmembrane</keyword>
<protein>
    <submittedName>
        <fullName evidence="2">DUF4386 domain-containing protein</fullName>
    </submittedName>
</protein>
<organism evidence="2 3">
    <name type="scientific">Phytohabitans maris</name>
    <dbReference type="NCBI Taxonomy" id="3071409"/>
    <lineage>
        <taxon>Bacteria</taxon>
        <taxon>Bacillati</taxon>
        <taxon>Actinomycetota</taxon>
        <taxon>Actinomycetes</taxon>
        <taxon>Micromonosporales</taxon>
        <taxon>Micromonosporaceae</taxon>
    </lineage>
</organism>
<comment type="caution">
    <text evidence="2">The sequence shown here is derived from an EMBL/GenBank/DDBJ whole genome shotgun (WGS) entry which is preliminary data.</text>
</comment>
<keyword evidence="1" id="KW-1133">Transmembrane helix</keyword>
<proteinExistence type="predicted"/>
<dbReference type="RefSeq" id="WP_308715419.1">
    <property type="nucleotide sequence ID" value="NZ_JAVHUY010000028.1"/>
</dbReference>
<evidence type="ECO:0000256" key="1">
    <source>
        <dbReference type="SAM" id="Phobius"/>
    </source>
</evidence>